<keyword evidence="2" id="KW-0378">Hydrolase</keyword>
<dbReference type="Gene3D" id="3.40.50.1820">
    <property type="entry name" value="alpha/beta hydrolase"/>
    <property type="match status" value="1"/>
</dbReference>
<protein>
    <submittedName>
        <fullName evidence="4">Phospholipase/carboxylesterase</fullName>
    </submittedName>
</protein>
<comment type="caution">
    <text evidence="4">The sequence shown here is derived from an EMBL/GenBank/DDBJ whole genome shotgun (WGS) entry which is preliminary data.</text>
</comment>
<evidence type="ECO:0000313" key="4">
    <source>
        <dbReference type="EMBL" id="GGC99121.1"/>
    </source>
</evidence>
<comment type="similarity">
    <text evidence="1">Belongs to the AB hydrolase superfamily. AB hydrolase 2 family.</text>
</comment>
<dbReference type="Proteomes" id="UP000597761">
    <property type="component" value="Unassembled WGS sequence"/>
</dbReference>
<evidence type="ECO:0000313" key="5">
    <source>
        <dbReference type="Proteomes" id="UP000597761"/>
    </source>
</evidence>
<evidence type="ECO:0000256" key="2">
    <source>
        <dbReference type="ARBA" id="ARBA00022801"/>
    </source>
</evidence>
<sequence>MARVTSPDLSVWWSAPAAERAGTPLVILLHGYGADERDLAALVPFLPSGITYAAVRAPHRMDPGFSWFDLQFDDAGSAVGYSTSIAIDACRALFSWLDGVRGDFASVSLLGFSQGMAVATSMLRHAPDDFAVVVGCSGFVLVEDGNIDAPADGYFNDAALAARRPPMFWGRDQQDDVIPAPLAEQTAGWLREKVDLMKVLYAGMGHGINEQELRHVSEFLTHHLLR</sequence>
<feature type="domain" description="Phospholipase/carboxylesterase/thioesterase" evidence="3">
    <location>
        <begin position="19"/>
        <end position="223"/>
    </location>
</feature>
<keyword evidence="5" id="KW-1185">Reference proteome</keyword>
<proteinExistence type="inferred from homology"/>
<reference evidence="5" key="1">
    <citation type="journal article" date="2019" name="Int. J. Syst. Evol. Microbiol.">
        <title>The Global Catalogue of Microorganisms (GCM) 10K type strain sequencing project: providing services to taxonomists for standard genome sequencing and annotation.</title>
        <authorList>
            <consortium name="The Broad Institute Genomics Platform"/>
            <consortium name="The Broad Institute Genome Sequencing Center for Infectious Disease"/>
            <person name="Wu L."/>
            <person name="Ma J."/>
        </authorList>
    </citation>
    <scope>NUCLEOTIDE SEQUENCE [LARGE SCALE GENOMIC DNA]</scope>
    <source>
        <strain evidence="5">CGMCC 1.15480</strain>
    </source>
</reference>
<evidence type="ECO:0000259" key="3">
    <source>
        <dbReference type="Pfam" id="PF02230"/>
    </source>
</evidence>
<dbReference type="PANTHER" id="PTHR10655:SF17">
    <property type="entry name" value="LYSOPHOSPHOLIPASE-LIKE PROTEIN 1"/>
    <property type="match status" value="1"/>
</dbReference>
<dbReference type="SUPFAM" id="SSF53474">
    <property type="entry name" value="alpha/beta-Hydrolases"/>
    <property type="match status" value="1"/>
</dbReference>
<dbReference type="EMBL" id="BMJI01000023">
    <property type="protein sequence ID" value="GGC99121.1"/>
    <property type="molecule type" value="Genomic_DNA"/>
</dbReference>
<dbReference type="PANTHER" id="PTHR10655">
    <property type="entry name" value="LYSOPHOSPHOLIPASE-RELATED"/>
    <property type="match status" value="1"/>
</dbReference>
<name>A0ABQ1PLF4_9MICC</name>
<dbReference type="Pfam" id="PF02230">
    <property type="entry name" value="Abhydrolase_2"/>
    <property type="match status" value="1"/>
</dbReference>
<gene>
    <name evidence="4" type="ORF">GCM10011512_27520</name>
</gene>
<dbReference type="InterPro" id="IPR050565">
    <property type="entry name" value="LYPA1-2/EST-like"/>
</dbReference>
<accession>A0ABQ1PLF4</accession>
<dbReference type="InterPro" id="IPR029058">
    <property type="entry name" value="AB_hydrolase_fold"/>
</dbReference>
<evidence type="ECO:0000256" key="1">
    <source>
        <dbReference type="ARBA" id="ARBA00006499"/>
    </source>
</evidence>
<dbReference type="InterPro" id="IPR003140">
    <property type="entry name" value="PLipase/COase/thioEstase"/>
</dbReference>
<organism evidence="4 5">
    <name type="scientific">Tersicoccus solisilvae</name>
    <dbReference type="NCBI Taxonomy" id="1882339"/>
    <lineage>
        <taxon>Bacteria</taxon>
        <taxon>Bacillati</taxon>
        <taxon>Actinomycetota</taxon>
        <taxon>Actinomycetes</taxon>
        <taxon>Micrococcales</taxon>
        <taxon>Micrococcaceae</taxon>
        <taxon>Tersicoccus</taxon>
    </lineage>
</organism>